<evidence type="ECO:0000313" key="2">
    <source>
        <dbReference type="EMBL" id="SFV57620.1"/>
    </source>
</evidence>
<sequence>MRYTPKQIEKYQRQRYITFLEKVTKNLFKMFRDEKTTQEQFLKKFNTLVKKMDEQVSIELNSEYHNKMKSYIEALRVELQSEFKLDDIREANMTLLNRLQKLKNGNSYKKDKHKHKSKNQDWG</sequence>
<proteinExistence type="predicted"/>
<accession>A0A1W1BVJ8</accession>
<protein>
    <submittedName>
        <fullName evidence="2">Uncharacterized protein</fullName>
    </submittedName>
</protein>
<name>A0A1W1BVJ8_9ZZZZ</name>
<reference evidence="2" key="1">
    <citation type="submission" date="2016-10" db="EMBL/GenBank/DDBJ databases">
        <authorList>
            <person name="de Groot N.N."/>
        </authorList>
    </citation>
    <scope>NUCLEOTIDE SEQUENCE</scope>
</reference>
<dbReference type="EMBL" id="FPHN01000080">
    <property type="protein sequence ID" value="SFV57620.1"/>
    <property type="molecule type" value="Genomic_DNA"/>
</dbReference>
<dbReference type="AlphaFoldDB" id="A0A1W1BVJ8"/>
<organism evidence="2">
    <name type="scientific">hydrothermal vent metagenome</name>
    <dbReference type="NCBI Taxonomy" id="652676"/>
    <lineage>
        <taxon>unclassified sequences</taxon>
        <taxon>metagenomes</taxon>
        <taxon>ecological metagenomes</taxon>
    </lineage>
</organism>
<evidence type="ECO:0000256" key="1">
    <source>
        <dbReference type="SAM" id="MobiDB-lite"/>
    </source>
</evidence>
<gene>
    <name evidence="2" type="ORF">MNB_SV-14-1374</name>
</gene>
<feature type="region of interest" description="Disordered" evidence="1">
    <location>
        <begin position="102"/>
        <end position="123"/>
    </location>
</feature>